<reference evidence="1" key="1">
    <citation type="journal article" date="2015" name="Nature">
        <title>Complex archaea that bridge the gap between prokaryotes and eukaryotes.</title>
        <authorList>
            <person name="Spang A."/>
            <person name="Saw J.H."/>
            <person name="Jorgensen S.L."/>
            <person name="Zaremba-Niedzwiedzka K."/>
            <person name="Martijn J."/>
            <person name="Lind A.E."/>
            <person name="van Eijk R."/>
            <person name="Schleper C."/>
            <person name="Guy L."/>
            <person name="Ettema T.J."/>
        </authorList>
    </citation>
    <scope>NUCLEOTIDE SEQUENCE</scope>
</reference>
<accession>A0A0F9NF06</accession>
<evidence type="ECO:0008006" key="2">
    <source>
        <dbReference type="Google" id="ProtNLM"/>
    </source>
</evidence>
<protein>
    <recommendedName>
        <fullName evidence="2">Transposase putative helix-turn-helix domain-containing protein</fullName>
    </recommendedName>
</protein>
<organism evidence="1">
    <name type="scientific">marine sediment metagenome</name>
    <dbReference type="NCBI Taxonomy" id="412755"/>
    <lineage>
        <taxon>unclassified sequences</taxon>
        <taxon>metagenomes</taxon>
        <taxon>ecological metagenomes</taxon>
    </lineage>
</organism>
<dbReference type="AlphaFoldDB" id="A0A0F9NF06"/>
<evidence type="ECO:0000313" key="1">
    <source>
        <dbReference type="EMBL" id="KKN16549.1"/>
    </source>
</evidence>
<feature type="non-terminal residue" evidence="1">
    <location>
        <position position="103"/>
    </location>
</feature>
<name>A0A0F9NF06_9ZZZZ</name>
<comment type="caution">
    <text evidence="1">The sequence shown here is derived from an EMBL/GenBank/DDBJ whole genome shotgun (WGS) entry which is preliminary data.</text>
</comment>
<sequence length="103" mass="11974">MKLTLKIKLLPTTEQAELLLKSINEANKVCNAMSDITWEGKIFNQYKIHHKCYHPFKKTSQLSAQMVVRCISKVADAYKIDKKIKRIFRPLGGISYDNRILTY</sequence>
<dbReference type="EMBL" id="LAZR01003603">
    <property type="protein sequence ID" value="KKN16549.1"/>
    <property type="molecule type" value="Genomic_DNA"/>
</dbReference>
<gene>
    <name evidence="1" type="ORF">LCGC14_0974680</name>
</gene>
<proteinExistence type="predicted"/>